<protein>
    <submittedName>
        <fullName evidence="3">Uncharacterized protein</fullName>
    </submittedName>
</protein>
<accession>A0A4P9VYB1</accession>
<dbReference type="Proteomes" id="UP000269721">
    <property type="component" value="Unassembled WGS sequence"/>
</dbReference>
<dbReference type="PANTHER" id="PTHR43941">
    <property type="entry name" value="STRUCTURAL MAINTENANCE OF CHROMOSOMES PROTEIN 2"/>
    <property type="match status" value="1"/>
</dbReference>
<feature type="coiled-coil region" evidence="1">
    <location>
        <begin position="185"/>
        <end position="275"/>
    </location>
</feature>
<feature type="compositionally biased region" description="Pro residues" evidence="2">
    <location>
        <begin position="363"/>
        <end position="383"/>
    </location>
</feature>
<evidence type="ECO:0000256" key="2">
    <source>
        <dbReference type="SAM" id="MobiDB-lite"/>
    </source>
</evidence>
<dbReference type="EMBL" id="ML000317">
    <property type="protein sequence ID" value="RKO84252.1"/>
    <property type="molecule type" value="Genomic_DNA"/>
</dbReference>
<proteinExistence type="predicted"/>
<evidence type="ECO:0000256" key="1">
    <source>
        <dbReference type="SAM" id="Coils"/>
    </source>
</evidence>
<feature type="compositionally biased region" description="Basic and acidic residues" evidence="2">
    <location>
        <begin position="400"/>
        <end position="410"/>
    </location>
</feature>
<feature type="non-terminal residue" evidence="3">
    <location>
        <position position="572"/>
    </location>
</feature>
<evidence type="ECO:0000313" key="4">
    <source>
        <dbReference type="Proteomes" id="UP000269721"/>
    </source>
</evidence>
<dbReference type="AlphaFoldDB" id="A0A4P9VYB1"/>
<sequence length="572" mass="65015">MKIPGAHTVGLRSGRTRSDPGHRQSGTAGKLPPTRTRTWYGDKSDICGCKVRDPRPCLLTPFLILRAKKFTENATTKRKEMETRRRLQEADSYNRHAEDRIRVLEERNKELETDVTAKRKELAQIRSAEAELQKLLENSTTDASRLRQLLDSANLELNDVRPKYEAELREASEWIRRHERKDAEALRWKSEAEMCQRELQKLKSERERLTEDIRHLTAEISETEKALNASRHEEACLKAEVYDLKVKLEEVGNLLEQQVEEIERLRTELENARIKGTRASLGAQPQHVTYLASQSRAARPPTLGQQMEHMDSAYASETEGADTMLPVSGGCGSRKISDGEERTRALAQEHYADFKMSFQSLPPQSPPQSSPAPPYPSKRPPTSEPLTHPRSDATNSFRRALPEYQRHPRSDATNSFRRALPDHWRPSAPSSKQPPMYVPSVSARTRTRSSWGDARGVVWVSVVRGGEGLERSGVGIFLIGGCLSLRLTHPDATPLGEDLVARYSGETERAIADCTLLREEMEQIQIATLENRRILKSRAHLDREHERWISCIQKDIVDIRAVDKMAVEQIEH</sequence>
<feature type="region of interest" description="Disordered" evidence="2">
    <location>
        <begin position="358"/>
        <end position="438"/>
    </location>
</feature>
<feature type="region of interest" description="Disordered" evidence="2">
    <location>
        <begin position="1"/>
        <end position="37"/>
    </location>
</feature>
<feature type="coiled-coil region" evidence="1">
    <location>
        <begin position="87"/>
        <end position="156"/>
    </location>
</feature>
<keyword evidence="4" id="KW-1185">Reference proteome</keyword>
<organism evidence="3 4">
    <name type="scientific">Blyttiomyces helicus</name>
    <dbReference type="NCBI Taxonomy" id="388810"/>
    <lineage>
        <taxon>Eukaryota</taxon>
        <taxon>Fungi</taxon>
        <taxon>Fungi incertae sedis</taxon>
        <taxon>Chytridiomycota</taxon>
        <taxon>Chytridiomycota incertae sedis</taxon>
        <taxon>Chytridiomycetes</taxon>
        <taxon>Chytridiomycetes incertae sedis</taxon>
        <taxon>Blyttiomyces</taxon>
    </lineage>
</organism>
<name>A0A4P9VYB1_9FUNG</name>
<dbReference type="Gene3D" id="1.20.5.1700">
    <property type="match status" value="1"/>
</dbReference>
<keyword evidence="1" id="KW-0175">Coiled coil</keyword>
<gene>
    <name evidence="3" type="ORF">BDK51DRAFT_49741</name>
</gene>
<reference evidence="4" key="1">
    <citation type="journal article" date="2018" name="Nat. Microbiol.">
        <title>Leveraging single-cell genomics to expand the fungal tree of life.</title>
        <authorList>
            <person name="Ahrendt S.R."/>
            <person name="Quandt C.A."/>
            <person name="Ciobanu D."/>
            <person name="Clum A."/>
            <person name="Salamov A."/>
            <person name="Andreopoulos B."/>
            <person name="Cheng J.F."/>
            <person name="Woyke T."/>
            <person name="Pelin A."/>
            <person name="Henrissat B."/>
            <person name="Reynolds N.K."/>
            <person name="Benny G.L."/>
            <person name="Smith M.E."/>
            <person name="James T.Y."/>
            <person name="Grigoriev I.V."/>
        </authorList>
    </citation>
    <scope>NUCLEOTIDE SEQUENCE [LARGE SCALE GENOMIC DNA]</scope>
</reference>
<dbReference type="PANTHER" id="PTHR43941:SF1">
    <property type="entry name" value="STRUCTURAL MAINTENANCE OF CHROMOSOMES PROTEIN 2"/>
    <property type="match status" value="1"/>
</dbReference>
<evidence type="ECO:0000313" key="3">
    <source>
        <dbReference type="EMBL" id="RKO84252.1"/>
    </source>
</evidence>